<dbReference type="PANTHER" id="PTHR44757:SF2">
    <property type="entry name" value="BIOFILM ARCHITECTURE MAINTENANCE PROTEIN MBAA"/>
    <property type="match status" value="1"/>
</dbReference>
<feature type="domain" description="PAC" evidence="3">
    <location>
        <begin position="552"/>
        <end position="604"/>
    </location>
</feature>
<dbReference type="eggNOG" id="COG2203">
    <property type="taxonomic scope" value="Bacteria"/>
</dbReference>
<protein>
    <submittedName>
        <fullName evidence="5">Diguanylate cyclase with PAS/PAC and GAF sensors</fullName>
    </submittedName>
</protein>
<dbReference type="AlphaFoldDB" id="E0U979"/>
<dbReference type="Pfam" id="PF00989">
    <property type="entry name" value="PAS"/>
    <property type="match status" value="1"/>
</dbReference>
<dbReference type="SUPFAM" id="SSF55785">
    <property type="entry name" value="PYP-like sensor domain (PAS domain)"/>
    <property type="match status" value="3"/>
</dbReference>
<evidence type="ECO:0000259" key="4">
    <source>
        <dbReference type="PROSITE" id="PS50887"/>
    </source>
</evidence>
<dbReference type="SUPFAM" id="SSF55781">
    <property type="entry name" value="GAF domain-like"/>
    <property type="match status" value="2"/>
</dbReference>
<reference evidence="6" key="1">
    <citation type="journal article" date="2011" name="MBio">
        <title>Novel metabolic attributes of the genus Cyanothece, comprising a group of unicellular nitrogen-fixing Cyanobacteria.</title>
        <authorList>
            <person name="Bandyopadhyay A."/>
            <person name="Elvitigala T."/>
            <person name="Welsh E."/>
            <person name="Stockel J."/>
            <person name="Liberton M."/>
            <person name="Min H."/>
            <person name="Sherman L.A."/>
            <person name="Pakrasi H.B."/>
        </authorList>
    </citation>
    <scope>NUCLEOTIDE SEQUENCE [LARGE SCALE GENOMIC DNA]</scope>
    <source>
        <strain evidence="6">PCC 7822</strain>
    </source>
</reference>
<dbReference type="KEGG" id="cyj:Cyan7822_5462"/>
<dbReference type="RefSeq" id="WP_013325375.1">
    <property type="nucleotide sequence ID" value="NC_014501.1"/>
</dbReference>
<dbReference type="InterPro" id="IPR013767">
    <property type="entry name" value="PAS_fold"/>
</dbReference>
<dbReference type="InterPro" id="IPR016132">
    <property type="entry name" value="Phyto_chromo_attachment"/>
</dbReference>
<gene>
    <name evidence="5" type="ordered locus">Cyan7822_5462</name>
</gene>
<feature type="domain" description="PAC" evidence="3">
    <location>
        <begin position="424"/>
        <end position="477"/>
    </location>
</feature>
<dbReference type="InterPro" id="IPR001610">
    <property type="entry name" value="PAC"/>
</dbReference>
<dbReference type="CDD" id="cd01949">
    <property type="entry name" value="GGDEF"/>
    <property type="match status" value="1"/>
</dbReference>
<dbReference type="PROSITE" id="PS50113">
    <property type="entry name" value="PAC"/>
    <property type="match status" value="3"/>
</dbReference>
<dbReference type="STRING" id="497965.Cyan7822_5462"/>
<dbReference type="PROSITE" id="PS50046">
    <property type="entry name" value="PHYTOCHROME_2"/>
    <property type="match status" value="2"/>
</dbReference>
<dbReference type="Pfam" id="PF00990">
    <property type="entry name" value="GGDEF"/>
    <property type="match status" value="1"/>
</dbReference>
<accession>E0U979</accession>
<dbReference type="Pfam" id="PF13188">
    <property type="entry name" value="PAS_8"/>
    <property type="match status" value="1"/>
</dbReference>
<evidence type="ECO:0000259" key="1">
    <source>
        <dbReference type="PROSITE" id="PS50046"/>
    </source>
</evidence>
<dbReference type="SMART" id="SM00267">
    <property type="entry name" value="GGDEF"/>
    <property type="match status" value="1"/>
</dbReference>
<dbReference type="EMBL" id="CP002198">
    <property type="protein sequence ID" value="ADN17337.1"/>
    <property type="molecule type" value="Genomic_DNA"/>
</dbReference>
<dbReference type="InterPro" id="IPR000160">
    <property type="entry name" value="GGDEF_dom"/>
</dbReference>
<dbReference type="PANTHER" id="PTHR44757">
    <property type="entry name" value="DIGUANYLATE CYCLASE DGCP"/>
    <property type="match status" value="1"/>
</dbReference>
<organism evidence="5 6">
    <name type="scientific">Gloeothece verrucosa (strain PCC 7822)</name>
    <name type="common">Cyanothece sp. (strain PCC 7822)</name>
    <dbReference type="NCBI Taxonomy" id="497965"/>
    <lineage>
        <taxon>Bacteria</taxon>
        <taxon>Bacillati</taxon>
        <taxon>Cyanobacteriota</taxon>
        <taxon>Cyanophyceae</taxon>
        <taxon>Oscillatoriophycideae</taxon>
        <taxon>Chroococcales</taxon>
        <taxon>Aphanothecaceae</taxon>
        <taxon>Gloeothece</taxon>
        <taxon>Gloeothece verrucosa</taxon>
    </lineage>
</organism>
<feature type="domain" description="PAC" evidence="3">
    <location>
        <begin position="293"/>
        <end position="343"/>
    </location>
</feature>
<feature type="domain" description="PAS" evidence="2">
    <location>
        <begin position="344"/>
        <end position="392"/>
    </location>
</feature>
<dbReference type="InterPro" id="IPR035965">
    <property type="entry name" value="PAS-like_dom_sf"/>
</dbReference>
<dbReference type="SMART" id="SM00065">
    <property type="entry name" value="GAF"/>
    <property type="match status" value="2"/>
</dbReference>
<dbReference type="NCBIfam" id="TIGR00229">
    <property type="entry name" value="sensory_box"/>
    <property type="match status" value="3"/>
</dbReference>
<dbReference type="InterPro" id="IPR052155">
    <property type="entry name" value="Biofilm_reg_signaling"/>
</dbReference>
<name>E0U979_GLOV7</name>
<dbReference type="PROSITE" id="PS50112">
    <property type="entry name" value="PAS"/>
    <property type="match status" value="2"/>
</dbReference>
<dbReference type="PROSITE" id="PS50887">
    <property type="entry name" value="GGDEF"/>
    <property type="match status" value="1"/>
</dbReference>
<dbReference type="InterPro" id="IPR029016">
    <property type="entry name" value="GAF-like_dom_sf"/>
</dbReference>
<dbReference type="Pfam" id="PF01590">
    <property type="entry name" value="GAF"/>
    <property type="match status" value="2"/>
</dbReference>
<dbReference type="CDD" id="cd00130">
    <property type="entry name" value="PAS"/>
    <property type="match status" value="2"/>
</dbReference>
<feature type="domain" description="PAS" evidence="2">
    <location>
        <begin position="478"/>
        <end position="534"/>
    </location>
</feature>
<dbReference type="eggNOG" id="COG2202">
    <property type="taxonomic scope" value="Bacteria"/>
</dbReference>
<dbReference type="HOGENOM" id="CLU_013184_0_0_3"/>
<dbReference type="InterPro" id="IPR043128">
    <property type="entry name" value="Rev_trsase/Diguanyl_cyclase"/>
</dbReference>
<dbReference type="FunFam" id="3.30.70.270:FF:000001">
    <property type="entry name" value="Diguanylate cyclase domain protein"/>
    <property type="match status" value="1"/>
</dbReference>
<feature type="domain" description="GGDEF" evidence="4">
    <location>
        <begin position="808"/>
        <end position="944"/>
    </location>
</feature>
<feature type="domain" description="Phytochrome chromophore attachment site" evidence="1">
    <location>
        <begin position="624"/>
        <end position="760"/>
    </location>
</feature>
<dbReference type="GO" id="GO:0006355">
    <property type="term" value="P:regulation of DNA-templated transcription"/>
    <property type="evidence" value="ECO:0007669"/>
    <property type="project" value="InterPro"/>
</dbReference>
<dbReference type="InterPro" id="IPR000014">
    <property type="entry name" value="PAS"/>
</dbReference>
<keyword evidence="6" id="KW-1185">Reference proteome</keyword>
<evidence type="ECO:0000259" key="3">
    <source>
        <dbReference type="PROSITE" id="PS50113"/>
    </source>
</evidence>
<dbReference type="InterPro" id="IPR000700">
    <property type="entry name" value="PAS-assoc_C"/>
</dbReference>
<sequence>MSFTHLKTIELNIETFFEQLTALVIQIHQATDVLGILNITVQQAREILGSDRVIIYQFLGLDDGVIAAESVETPWTPIIGQLIYDPCFANKWKELYRQGRISRLEDIYSQPLQPCYLELLERLQVRANLVVPIIINHTAGAQLWGLVIAHQCDAPRQWQPLEIKFLQYIAVQLGIALEKIEQKNSKQEIINSQRLLKAANDQSLQELHWKQALLRSMTDTSTLAFYVVDNRTDSILYFNHRFCEIWGIEHLETQMQLGHLKNNDIIPDCMPLIANLPAFIESCKPLQSEENRCTHEDEISFTDGRTIRRFSSQIRDSEDRYFGRLYIFEDISERKRIEEALRESEERYRSVIAVMAEGIVLHQADGQIIACNHSATRILGLSYEQMMGRTSVDPRWHAIHEDGSPFRGENHPAMVTLRTGQPQSNIVMGVYKPEGSLTWISINSQPLFYPNSEQPYGVVASFTDITERKQLELHLQQSEAKFRAIYEQANAGIVLVDSSGKLLSVNERFCELIGYPQTELKQMNFLDLTYPDDHGLSLDYHQKIWSGQISNYCTDKRYVRKNGQIFWANLTVSAIYNPLGQLQYGVGVVVDITERKRVEQLLQQQTVRERMIHEIAHKIRQSLDLTEILNTTVAQVREFLQTDRVIIYRLNPDCSGIVVTESVAPGWLAIVNREITDSYFVETEAGNYHGGKINNVPDIYTAGFSPCHLELLERLQVRAKLVVPIVQKERTWGLLIAHHCSSPRQWEPFEAELLTQLSTQVAIAIGQSELYQQLQAQILVDELTQIANRRCFERDFNHEWYRLTREKRFLSLLLCDIDYFKQYNDTYGHPAGDICLKQVAQALKQAARRMTDLVARYGGEEFVILLPNTDSYGATQVAVAVQQAIDHLHIPHLASAVASSVTISIGIASMIPTADTCPLDLINAADQALYQAKAQGRDRYWVYG</sequence>
<evidence type="ECO:0000313" key="5">
    <source>
        <dbReference type="EMBL" id="ADN17337.1"/>
    </source>
</evidence>
<feature type="domain" description="Phytochrome chromophore attachment site" evidence="1">
    <location>
        <begin position="32"/>
        <end position="172"/>
    </location>
</feature>
<dbReference type="SMART" id="SM00091">
    <property type="entry name" value="PAS"/>
    <property type="match status" value="3"/>
</dbReference>
<dbReference type="InterPro" id="IPR003018">
    <property type="entry name" value="GAF"/>
</dbReference>
<dbReference type="OrthoDB" id="9759607at2"/>
<dbReference type="NCBIfam" id="TIGR00254">
    <property type="entry name" value="GGDEF"/>
    <property type="match status" value="1"/>
</dbReference>
<dbReference type="eggNOG" id="COG3706">
    <property type="taxonomic scope" value="Bacteria"/>
</dbReference>
<dbReference type="Pfam" id="PF13426">
    <property type="entry name" value="PAS_9"/>
    <property type="match status" value="1"/>
</dbReference>
<dbReference type="Gene3D" id="3.30.450.40">
    <property type="match status" value="2"/>
</dbReference>
<dbReference type="Gene3D" id="3.30.70.270">
    <property type="match status" value="1"/>
</dbReference>
<dbReference type="InterPro" id="IPR029787">
    <property type="entry name" value="Nucleotide_cyclase"/>
</dbReference>
<dbReference type="SUPFAM" id="SSF55073">
    <property type="entry name" value="Nucleotide cyclase"/>
    <property type="match status" value="1"/>
</dbReference>
<proteinExistence type="predicted"/>
<dbReference type="Proteomes" id="UP000008206">
    <property type="component" value="Chromosome"/>
</dbReference>
<dbReference type="SMART" id="SM00086">
    <property type="entry name" value="PAC"/>
    <property type="match status" value="2"/>
</dbReference>
<dbReference type="Gene3D" id="3.30.450.20">
    <property type="entry name" value="PAS domain"/>
    <property type="match status" value="3"/>
</dbReference>
<evidence type="ECO:0000259" key="2">
    <source>
        <dbReference type="PROSITE" id="PS50112"/>
    </source>
</evidence>
<evidence type="ECO:0000313" key="6">
    <source>
        <dbReference type="Proteomes" id="UP000008206"/>
    </source>
</evidence>